<dbReference type="Pfam" id="PF02321">
    <property type="entry name" value="OEP"/>
    <property type="match status" value="2"/>
</dbReference>
<feature type="chain" id="PRO_5041201932" evidence="8">
    <location>
        <begin position="22"/>
        <end position="440"/>
    </location>
</feature>
<keyword evidence="8" id="KW-0732">Signal</keyword>
<keyword evidence="7" id="KW-0998">Cell outer membrane</keyword>
<feature type="signal peptide" evidence="8">
    <location>
        <begin position="1"/>
        <end position="21"/>
    </location>
</feature>
<dbReference type="InterPro" id="IPR003423">
    <property type="entry name" value="OMP_efflux"/>
</dbReference>
<dbReference type="GO" id="GO:0015288">
    <property type="term" value="F:porin activity"/>
    <property type="evidence" value="ECO:0007669"/>
    <property type="project" value="TreeGrafter"/>
</dbReference>
<evidence type="ECO:0000256" key="8">
    <source>
        <dbReference type="SAM" id="SignalP"/>
    </source>
</evidence>
<sequence length="440" mass="49376">MNLKTFVLCYLSIFLGTISWAQTNVLTLEEAIQTGLENNFSVKIANNNQEVAANNYSIGNAGILPDFNVLVARDYDVQDSEQIFDRSENPRQTVNGARSNATTASALLSWTIFDGTRMFVTYNKLKEIRQATALDAQVTIENLVADIATAYYTVILEQEMLNVYQSAVDLSDVRRSLAQTQYEVGRTSKLEYLAAQVDYNADTSALIRQREQLYNAKVDVNTLLARAPDTDFSVPNQIDANLELQLANLRETAISSNPQLQRARREQNIAYLTMRELRADRWPQIAVNGGYNYANSIAQAGFVLVRRTNGLAYGISASWNLFNGFNKNRVIQNAQVEIESQEYATEELRTQIEGDVDKTFINYANSIQLIDLETQNEKIAQDRAEIALERYRLGNSNSLELREAQRNAVAAAGRLLDAIYSTKIAEIELMRLSGQLASQN</sequence>
<dbReference type="AlphaFoldDB" id="A0AA49GUE3"/>
<evidence type="ECO:0000256" key="5">
    <source>
        <dbReference type="ARBA" id="ARBA00022692"/>
    </source>
</evidence>
<comment type="similarity">
    <text evidence="2">Belongs to the outer membrane factor (OMF) (TC 1.B.17) family.</text>
</comment>
<comment type="subcellular location">
    <subcellularLocation>
        <location evidence="1">Cell outer membrane</location>
    </subcellularLocation>
</comment>
<dbReference type="GO" id="GO:0009279">
    <property type="term" value="C:cell outer membrane"/>
    <property type="evidence" value="ECO:0007669"/>
    <property type="project" value="UniProtKB-SubCell"/>
</dbReference>
<dbReference type="EMBL" id="CP120682">
    <property type="protein sequence ID" value="WKN39526.1"/>
    <property type="molecule type" value="Genomic_DNA"/>
</dbReference>
<name>A0AA49GUE3_9BACT</name>
<reference evidence="9" key="2">
    <citation type="journal article" date="2024" name="Antonie Van Leeuwenhoek">
        <title>Roseihalotalea indica gen. nov., sp. nov., a halophilic Bacteroidetes from mesopelagic Southwest Indian Ocean with higher carbohydrate metabolic potential.</title>
        <authorList>
            <person name="Chen B."/>
            <person name="Zhang M."/>
            <person name="Lin D."/>
            <person name="Ye J."/>
            <person name="Tang K."/>
        </authorList>
    </citation>
    <scope>NUCLEOTIDE SEQUENCE</scope>
    <source>
        <strain evidence="9">TK19036</strain>
    </source>
</reference>
<dbReference type="InterPro" id="IPR051906">
    <property type="entry name" value="TolC-like"/>
</dbReference>
<evidence type="ECO:0000256" key="6">
    <source>
        <dbReference type="ARBA" id="ARBA00023136"/>
    </source>
</evidence>
<dbReference type="SUPFAM" id="SSF56954">
    <property type="entry name" value="Outer membrane efflux proteins (OEP)"/>
    <property type="match status" value="1"/>
</dbReference>
<evidence type="ECO:0000256" key="4">
    <source>
        <dbReference type="ARBA" id="ARBA00022452"/>
    </source>
</evidence>
<dbReference type="GO" id="GO:0015562">
    <property type="term" value="F:efflux transmembrane transporter activity"/>
    <property type="evidence" value="ECO:0007669"/>
    <property type="project" value="InterPro"/>
</dbReference>
<evidence type="ECO:0000256" key="1">
    <source>
        <dbReference type="ARBA" id="ARBA00004442"/>
    </source>
</evidence>
<dbReference type="PANTHER" id="PTHR30026:SF20">
    <property type="entry name" value="OUTER MEMBRANE PROTEIN TOLC"/>
    <property type="match status" value="1"/>
</dbReference>
<evidence type="ECO:0000256" key="2">
    <source>
        <dbReference type="ARBA" id="ARBA00007613"/>
    </source>
</evidence>
<gene>
    <name evidence="9" type="ORF">K4G66_12570</name>
</gene>
<protein>
    <submittedName>
        <fullName evidence="9">TolC family protein</fullName>
    </submittedName>
</protein>
<keyword evidence="5" id="KW-0812">Transmembrane</keyword>
<dbReference type="GO" id="GO:1990281">
    <property type="term" value="C:efflux pump complex"/>
    <property type="evidence" value="ECO:0007669"/>
    <property type="project" value="TreeGrafter"/>
</dbReference>
<keyword evidence="4" id="KW-1134">Transmembrane beta strand</keyword>
<evidence type="ECO:0000256" key="7">
    <source>
        <dbReference type="ARBA" id="ARBA00023237"/>
    </source>
</evidence>
<evidence type="ECO:0000256" key="3">
    <source>
        <dbReference type="ARBA" id="ARBA00022448"/>
    </source>
</evidence>
<reference evidence="9" key="1">
    <citation type="journal article" date="2023" name="Comput. Struct. Biotechnol. J.">
        <title>Discovery of a novel marine Bacteroidetes with a rich repertoire of carbohydrate-active enzymes.</title>
        <authorList>
            <person name="Chen B."/>
            <person name="Liu G."/>
            <person name="Chen Q."/>
            <person name="Wang H."/>
            <person name="Liu L."/>
            <person name="Tang K."/>
        </authorList>
    </citation>
    <scope>NUCLEOTIDE SEQUENCE</scope>
    <source>
        <strain evidence="9">TK19036</strain>
    </source>
</reference>
<keyword evidence="3" id="KW-0813">Transport</keyword>
<dbReference type="Gene3D" id="1.20.1600.10">
    <property type="entry name" value="Outer membrane efflux proteins (OEP)"/>
    <property type="match status" value="1"/>
</dbReference>
<organism evidence="9">
    <name type="scientific">Roseihalotalea indica</name>
    <dbReference type="NCBI Taxonomy" id="2867963"/>
    <lineage>
        <taxon>Bacteria</taxon>
        <taxon>Pseudomonadati</taxon>
        <taxon>Bacteroidota</taxon>
        <taxon>Cytophagia</taxon>
        <taxon>Cytophagales</taxon>
        <taxon>Catalimonadaceae</taxon>
        <taxon>Roseihalotalea</taxon>
    </lineage>
</organism>
<keyword evidence="6" id="KW-0472">Membrane</keyword>
<accession>A0AA49GUE3</accession>
<proteinExistence type="inferred from homology"/>
<dbReference type="PANTHER" id="PTHR30026">
    <property type="entry name" value="OUTER MEMBRANE PROTEIN TOLC"/>
    <property type="match status" value="1"/>
</dbReference>
<evidence type="ECO:0000313" key="9">
    <source>
        <dbReference type="EMBL" id="WKN39526.1"/>
    </source>
</evidence>